<dbReference type="FunCoup" id="G0MN37">
    <property type="interactions" value="11"/>
</dbReference>
<dbReference type="GO" id="GO:0005737">
    <property type="term" value="C:cytoplasm"/>
    <property type="evidence" value="ECO:0007669"/>
    <property type="project" value="TreeGrafter"/>
</dbReference>
<dbReference type="PANTHER" id="PTHR11188:SF66">
    <property type="entry name" value="ARRESTIN C-TERMINAL-LIKE DOMAIN-CONTAINING PROTEIN"/>
    <property type="match status" value="1"/>
</dbReference>
<evidence type="ECO:0000313" key="5">
    <source>
        <dbReference type="Proteomes" id="UP000008068"/>
    </source>
</evidence>
<dbReference type="InterPro" id="IPR011022">
    <property type="entry name" value="Arrestin_C-like"/>
</dbReference>
<feature type="compositionally biased region" description="Pro residues" evidence="2">
    <location>
        <begin position="334"/>
        <end position="343"/>
    </location>
</feature>
<evidence type="ECO:0000256" key="2">
    <source>
        <dbReference type="SAM" id="MobiDB-lite"/>
    </source>
</evidence>
<gene>
    <name evidence="4" type="ORF">CAEBREN_28321</name>
</gene>
<dbReference type="EMBL" id="GL379803">
    <property type="protein sequence ID" value="EGT38308.1"/>
    <property type="molecule type" value="Genomic_DNA"/>
</dbReference>
<sequence length="343" mass="38797">MFANLVPVPPVQPSLMADIVFDNDRYIAGDLVTGKVTFTNVIPISARYIKISWNGSTVCDWPFKKDMCNEYLSGYKMAWISPDGKNILPAGTHKYRFNFRLPADAPPTFTGIFGEIRYTLTVELDRPWQWNVQTRKNFQVVQKTCMTISAPKMMQPVKFFAHKNSGTILKDGLFSIKLNFHKRAFLPGEVIKALVTMENNSSKPINQLEFQLIEQSHYHSRPQKTCCSVNESLKDCPVAMKYRRDAEHILNQGTHKCNIAPRQTRQVVVEIQIPANTRATFESSMISMGYMLGFSARNGSLTNNKVSCNARILIGNEEKIDGEKRGFQAVESLPQPPPPPYSP</sequence>
<name>G0MN37_CAEBE</name>
<feature type="domain" description="Arrestin C-terminal-like" evidence="3">
    <location>
        <begin position="170"/>
        <end position="319"/>
    </location>
</feature>
<dbReference type="GO" id="GO:0015031">
    <property type="term" value="P:protein transport"/>
    <property type="evidence" value="ECO:0007669"/>
    <property type="project" value="TreeGrafter"/>
</dbReference>
<dbReference type="SMART" id="SM01017">
    <property type="entry name" value="Arrestin_C"/>
    <property type="match status" value="1"/>
</dbReference>
<dbReference type="InterPro" id="IPR014756">
    <property type="entry name" value="Ig_E-set"/>
</dbReference>
<dbReference type="Proteomes" id="UP000008068">
    <property type="component" value="Unassembled WGS sequence"/>
</dbReference>
<evidence type="ECO:0000259" key="3">
    <source>
        <dbReference type="SMART" id="SM01017"/>
    </source>
</evidence>
<evidence type="ECO:0000313" key="4">
    <source>
        <dbReference type="EMBL" id="EGT38308.1"/>
    </source>
</evidence>
<dbReference type="InterPro" id="IPR011021">
    <property type="entry name" value="Arrestin-like_N"/>
</dbReference>
<protein>
    <recommendedName>
        <fullName evidence="3">Arrestin C-terminal-like domain-containing protein</fullName>
    </recommendedName>
</protein>
<feature type="region of interest" description="Disordered" evidence="2">
    <location>
        <begin position="324"/>
        <end position="343"/>
    </location>
</feature>
<evidence type="ECO:0000256" key="1">
    <source>
        <dbReference type="ARBA" id="ARBA00005298"/>
    </source>
</evidence>
<dbReference type="InterPro" id="IPR050357">
    <property type="entry name" value="Arrestin_domain-protein"/>
</dbReference>
<dbReference type="Gene3D" id="2.60.40.640">
    <property type="match status" value="2"/>
</dbReference>
<dbReference type="PANTHER" id="PTHR11188">
    <property type="entry name" value="ARRESTIN DOMAIN CONTAINING PROTEIN"/>
    <property type="match status" value="1"/>
</dbReference>
<dbReference type="InterPro" id="IPR014752">
    <property type="entry name" value="Arrestin-like_C"/>
</dbReference>
<dbReference type="OrthoDB" id="2333384at2759"/>
<dbReference type="STRING" id="135651.G0MN37"/>
<dbReference type="AlphaFoldDB" id="G0MN37"/>
<keyword evidence="5" id="KW-1185">Reference proteome</keyword>
<comment type="similarity">
    <text evidence="1">Belongs to the arrestin family.</text>
</comment>
<dbReference type="Pfam" id="PF00339">
    <property type="entry name" value="Arrestin_N"/>
    <property type="match status" value="1"/>
</dbReference>
<dbReference type="HOGENOM" id="CLU_039221_0_0_1"/>
<dbReference type="InParanoid" id="G0MN37"/>
<dbReference type="eggNOG" id="KOG3780">
    <property type="taxonomic scope" value="Eukaryota"/>
</dbReference>
<accession>G0MN37</accession>
<dbReference type="SUPFAM" id="SSF81296">
    <property type="entry name" value="E set domains"/>
    <property type="match status" value="2"/>
</dbReference>
<proteinExistence type="inferred from homology"/>
<reference evidence="5" key="1">
    <citation type="submission" date="2011-07" db="EMBL/GenBank/DDBJ databases">
        <authorList>
            <consortium name="Caenorhabditis brenneri Sequencing and Analysis Consortium"/>
            <person name="Wilson R.K."/>
        </authorList>
    </citation>
    <scope>NUCLEOTIDE SEQUENCE [LARGE SCALE GENOMIC DNA]</scope>
    <source>
        <strain evidence="5">PB2801</strain>
    </source>
</reference>
<dbReference type="Pfam" id="PF02752">
    <property type="entry name" value="Arrestin_C"/>
    <property type="match status" value="1"/>
</dbReference>
<organism evidence="5">
    <name type="scientific">Caenorhabditis brenneri</name>
    <name type="common">Nematode worm</name>
    <dbReference type="NCBI Taxonomy" id="135651"/>
    <lineage>
        <taxon>Eukaryota</taxon>
        <taxon>Metazoa</taxon>
        <taxon>Ecdysozoa</taxon>
        <taxon>Nematoda</taxon>
        <taxon>Chromadorea</taxon>
        <taxon>Rhabditida</taxon>
        <taxon>Rhabditina</taxon>
        <taxon>Rhabditomorpha</taxon>
        <taxon>Rhabditoidea</taxon>
        <taxon>Rhabditidae</taxon>
        <taxon>Peloderinae</taxon>
        <taxon>Caenorhabditis</taxon>
    </lineage>
</organism>